<evidence type="ECO:0000259" key="6">
    <source>
        <dbReference type="Pfam" id="PF04542"/>
    </source>
</evidence>
<dbReference type="Pfam" id="PF04542">
    <property type="entry name" value="Sigma70_r2"/>
    <property type="match status" value="1"/>
</dbReference>
<keyword evidence="2" id="KW-0805">Transcription regulation</keyword>
<evidence type="ECO:0000256" key="3">
    <source>
        <dbReference type="ARBA" id="ARBA00023082"/>
    </source>
</evidence>
<protein>
    <submittedName>
        <fullName evidence="8">SigE family RNA polymerase sigma factor</fullName>
    </submittedName>
</protein>
<feature type="domain" description="RNA polymerase sigma factor 70 region 4 type 2" evidence="7">
    <location>
        <begin position="97"/>
        <end position="148"/>
    </location>
</feature>
<evidence type="ECO:0000256" key="5">
    <source>
        <dbReference type="ARBA" id="ARBA00023163"/>
    </source>
</evidence>
<comment type="similarity">
    <text evidence="1">Belongs to the sigma-70 factor family. ECF subfamily.</text>
</comment>
<feature type="domain" description="RNA polymerase sigma-70 region 2" evidence="6">
    <location>
        <begin position="25"/>
        <end position="76"/>
    </location>
</feature>
<sequence length="162" mass="18068">MEQLNFEEFYRNSRDACLRAVLVGTGNPHLAEDLVAEAYAQAWSAWRKVRAHPAPLAWVVRTALNTHVSWWRRRRREVALAGQDAEGHQQTQGIDPALMAAVRRLPRRQREVVALRVFLDLDTETTAKTLGIAPGTVTAHLARAVATLRSDLATAITQEGQP</sequence>
<accession>A0ABV5IUS2</accession>
<keyword evidence="3" id="KW-0731">Sigma factor</keyword>
<dbReference type="EMBL" id="JBHMEI010000070">
    <property type="protein sequence ID" value="MFB9208287.1"/>
    <property type="molecule type" value="Genomic_DNA"/>
</dbReference>
<proteinExistence type="inferred from homology"/>
<dbReference type="RefSeq" id="WP_189654263.1">
    <property type="nucleotide sequence ID" value="NZ_BMRC01000067.1"/>
</dbReference>
<evidence type="ECO:0000256" key="1">
    <source>
        <dbReference type="ARBA" id="ARBA00010641"/>
    </source>
</evidence>
<dbReference type="InterPro" id="IPR036388">
    <property type="entry name" value="WH-like_DNA-bd_sf"/>
</dbReference>
<comment type="caution">
    <text evidence="8">The sequence shown here is derived from an EMBL/GenBank/DDBJ whole genome shotgun (WGS) entry which is preliminary data.</text>
</comment>
<evidence type="ECO:0000313" key="9">
    <source>
        <dbReference type="Proteomes" id="UP001589647"/>
    </source>
</evidence>
<keyword evidence="4" id="KW-0238">DNA-binding</keyword>
<dbReference type="NCBIfam" id="TIGR02937">
    <property type="entry name" value="sigma70-ECF"/>
    <property type="match status" value="1"/>
</dbReference>
<dbReference type="InterPro" id="IPR007627">
    <property type="entry name" value="RNA_pol_sigma70_r2"/>
</dbReference>
<dbReference type="InterPro" id="IPR013249">
    <property type="entry name" value="RNA_pol_sigma70_r4_t2"/>
</dbReference>
<dbReference type="InterPro" id="IPR013325">
    <property type="entry name" value="RNA_pol_sigma_r2"/>
</dbReference>
<evidence type="ECO:0000256" key="4">
    <source>
        <dbReference type="ARBA" id="ARBA00023125"/>
    </source>
</evidence>
<dbReference type="Gene3D" id="1.10.1740.10">
    <property type="match status" value="1"/>
</dbReference>
<reference evidence="8 9" key="1">
    <citation type="submission" date="2024-09" db="EMBL/GenBank/DDBJ databases">
        <authorList>
            <person name="Sun Q."/>
            <person name="Mori K."/>
        </authorList>
    </citation>
    <scope>NUCLEOTIDE SEQUENCE [LARGE SCALE GENOMIC DNA]</scope>
    <source>
        <strain evidence="8 9">CCM 3426</strain>
    </source>
</reference>
<organism evidence="8 9">
    <name type="scientific">Nonomuraea spiralis</name>
    <dbReference type="NCBI Taxonomy" id="46182"/>
    <lineage>
        <taxon>Bacteria</taxon>
        <taxon>Bacillati</taxon>
        <taxon>Actinomycetota</taxon>
        <taxon>Actinomycetes</taxon>
        <taxon>Streptosporangiales</taxon>
        <taxon>Streptosporangiaceae</taxon>
        <taxon>Nonomuraea</taxon>
    </lineage>
</organism>
<dbReference type="PANTHER" id="PTHR43133">
    <property type="entry name" value="RNA POLYMERASE ECF-TYPE SIGMA FACTO"/>
    <property type="match status" value="1"/>
</dbReference>
<evidence type="ECO:0000256" key="2">
    <source>
        <dbReference type="ARBA" id="ARBA00023015"/>
    </source>
</evidence>
<dbReference type="PANTHER" id="PTHR43133:SF50">
    <property type="entry name" value="ECF RNA POLYMERASE SIGMA FACTOR SIGM"/>
    <property type="match status" value="1"/>
</dbReference>
<dbReference type="Gene3D" id="1.10.10.10">
    <property type="entry name" value="Winged helix-like DNA-binding domain superfamily/Winged helix DNA-binding domain"/>
    <property type="match status" value="1"/>
</dbReference>
<keyword evidence="5" id="KW-0804">Transcription</keyword>
<evidence type="ECO:0000313" key="8">
    <source>
        <dbReference type="EMBL" id="MFB9208287.1"/>
    </source>
</evidence>
<name>A0ABV5IUS2_9ACTN</name>
<dbReference type="Proteomes" id="UP001589647">
    <property type="component" value="Unassembled WGS sequence"/>
</dbReference>
<dbReference type="InterPro" id="IPR014284">
    <property type="entry name" value="RNA_pol_sigma-70_dom"/>
</dbReference>
<dbReference type="Pfam" id="PF08281">
    <property type="entry name" value="Sigma70_r4_2"/>
    <property type="match status" value="1"/>
</dbReference>
<dbReference type="InterPro" id="IPR013324">
    <property type="entry name" value="RNA_pol_sigma_r3/r4-like"/>
</dbReference>
<dbReference type="SUPFAM" id="SSF88659">
    <property type="entry name" value="Sigma3 and sigma4 domains of RNA polymerase sigma factors"/>
    <property type="match status" value="1"/>
</dbReference>
<evidence type="ECO:0000259" key="7">
    <source>
        <dbReference type="Pfam" id="PF08281"/>
    </source>
</evidence>
<dbReference type="InterPro" id="IPR039425">
    <property type="entry name" value="RNA_pol_sigma-70-like"/>
</dbReference>
<gene>
    <name evidence="8" type="ORF">ACFFV7_44395</name>
</gene>
<dbReference type="SUPFAM" id="SSF88946">
    <property type="entry name" value="Sigma2 domain of RNA polymerase sigma factors"/>
    <property type="match status" value="1"/>
</dbReference>
<keyword evidence="9" id="KW-1185">Reference proteome</keyword>